<dbReference type="EMBL" id="MBEV02000003">
    <property type="protein sequence ID" value="MUP04646.1"/>
    <property type="molecule type" value="Genomic_DNA"/>
</dbReference>
<feature type="transmembrane region" description="Helical" evidence="7">
    <location>
        <begin position="554"/>
        <end position="575"/>
    </location>
</feature>
<sequence>MPDTAEWELVRQKEALTARGLPWDRGSSKTLFDEVLRRPDIEPEGEAEIPDFEGNFNASPLLVSRWQRFLRALHRDTLQELAYGRTFLFLPVLLGLGAIWWFTRPQDLPRLPILLTFCAAGVVWLRVRYRHPVLAAVCGIATLGLAGMLLADVQTARLDTIIIDSAVTTVVRGKVVSVEPNADGNQRYVIALHQTRFPSLKRMPQQVALLARGAHEPFNPGDWIEGRARLSPPSGPALPGLNDFAFSSYFTGTGAIGYFYQPPKRFLPGPAIALPDFWERAGIRLDEMTQELRNGISDRIRAIVPGDAGAFAVAIVTGERRGLSEEANNDLRVSGLAHIISISGLHMALAGGLFFVGIRRLLSLVPGMAEARSIKKIAAAGAIATTTGYFLISGYDIAAQRAYLMMVIMLSAAFFDRPVLSLRNAALAAILVILLSPSQVMGPSLQMSFAATFALIAGFDLWRQRPRLPPILPAIPVLTVLKPLMTLVSGILMTSALGGFSTAMFSAAHFHRVGLHGLEANLLAAPLMSMLVMPAAMIGVLLMPFGLDQWPIQLMGLGLEGVLLIANKVASWGAGFTFGRFEWWFLPVSATGLLILTLMKTRLRLIGVAMMLTAFGYEAIKTDPPLPDLAITEDGQLFALFRTDDRHALTVATNKKRPPGFVFNQWRSVLDIADPIAPEILPKLAAVEMEKGQQGAGKSDDKAWKTTPAGKIKTKTGGQKAKGREPVEPQQAMAEMTAAKEKADKKPDLFHCRTDAFCLARLSNGWTVSLVQNRDYSQAACALSDLIVSTEVSRDAACKASMASTASSENTGMTVIRDATEDGTGLDVESERMMADDDVLASDNSSPSVRSQTIKRMQAGGISAVRAGTVPRQDIAMPTDSQVQDGASNSAQSSPSLIESGETVAFLQTEKVGNAAPMLSRPPKVLTRNDLRRFGAMEITLGDPATRTLHIVTAFQNQYRPWTRHRYFDWRSNRYERPDGRIHANVPSAASDDIQSGVGDVSDLSDSDE</sequence>
<feature type="domain" description="ComEC/Rec2-related protein" evidence="8">
    <location>
        <begin position="315"/>
        <end position="601"/>
    </location>
</feature>
<name>A0ABD6GD88_AGRVI</name>
<dbReference type="InterPro" id="IPR052159">
    <property type="entry name" value="Competence_DNA_uptake"/>
</dbReference>
<evidence type="ECO:0000259" key="8">
    <source>
        <dbReference type="Pfam" id="PF03772"/>
    </source>
</evidence>
<feature type="region of interest" description="Disordered" evidence="6">
    <location>
        <begin position="980"/>
        <end position="1009"/>
    </location>
</feature>
<proteinExistence type="predicted"/>
<feature type="transmembrane region" description="Helical" evidence="7">
    <location>
        <begin position="81"/>
        <end position="102"/>
    </location>
</feature>
<accession>A0ABD6GD88</accession>
<reference evidence="10 11" key="1">
    <citation type="submission" date="2019-11" db="EMBL/GenBank/DDBJ databases">
        <title>Whole-genome sequencing of Allorhizobium vitis.</title>
        <authorList>
            <person name="Gan H.M."/>
            <person name="Savka M.A."/>
        </authorList>
    </citation>
    <scope>NUCLEOTIDE SEQUENCE [LARGE SCALE GENOMIC DNA]</scope>
    <source>
        <strain evidence="10 11">AB4</strain>
    </source>
</reference>
<evidence type="ECO:0000259" key="9">
    <source>
        <dbReference type="Pfam" id="PF13567"/>
    </source>
</evidence>
<evidence type="ECO:0000256" key="1">
    <source>
        <dbReference type="ARBA" id="ARBA00004651"/>
    </source>
</evidence>
<keyword evidence="3 7" id="KW-0812">Transmembrane</keyword>
<feature type="domain" description="DUF4131" evidence="9">
    <location>
        <begin position="112"/>
        <end position="262"/>
    </location>
</feature>
<feature type="transmembrane region" description="Helical" evidence="7">
    <location>
        <begin position="132"/>
        <end position="151"/>
    </location>
</feature>
<keyword evidence="2" id="KW-1003">Cell membrane</keyword>
<dbReference type="PANTHER" id="PTHR30619">
    <property type="entry name" value="DNA INTERNALIZATION/COMPETENCE PROTEIN COMEC/REC2"/>
    <property type="match status" value="1"/>
</dbReference>
<comment type="subcellular location">
    <subcellularLocation>
        <location evidence="1">Cell membrane</location>
        <topology evidence="1">Multi-pass membrane protein</topology>
    </subcellularLocation>
</comment>
<dbReference type="Pfam" id="PF13567">
    <property type="entry name" value="DUF4131"/>
    <property type="match status" value="1"/>
</dbReference>
<feature type="transmembrane region" description="Helical" evidence="7">
    <location>
        <begin position="374"/>
        <end position="392"/>
    </location>
</feature>
<dbReference type="PANTHER" id="PTHR30619:SF1">
    <property type="entry name" value="RECOMBINATION PROTEIN 2"/>
    <property type="match status" value="1"/>
</dbReference>
<evidence type="ECO:0000256" key="4">
    <source>
        <dbReference type="ARBA" id="ARBA00022989"/>
    </source>
</evidence>
<dbReference type="Pfam" id="PF03772">
    <property type="entry name" value="Competence"/>
    <property type="match status" value="1"/>
</dbReference>
<comment type="caution">
    <text evidence="10">The sequence shown here is derived from an EMBL/GenBank/DDBJ whole genome shotgun (WGS) entry which is preliminary data.</text>
</comment>
<evidence type="ECO:0000256" key="5">
    <source>
        <dbReference type="ARBA" id="ARBA00023136"/>
    </source>
</evidence>
<feature type="transmembrane region" description="Helical" evidence="7">
    <location>
        <begin position="336"/>
        <end position="362"/>
    </location>
</feature>
<evidence type="ECO:0000256" key="3">
    <source>
        <dbReference type="ARBA" id="ARBA00022692"/>
    </source>
</evidence>
<feature type="transmembrane region" description="Helical" evidence="7">
    <location>
        <begin position="422"/>
        <end position="439"/>
    </location>
</feature>
<dbReference type="Proteomes" id="UP000175993">
    <property type="component" value="Unassembled WGS sequence"/>
</dbReference>
<feature type="region of interest" description="Disordered" evidence="6">
    <location>
        <begin position="692"/>
        <end position="729"/>
    </location>
</feature>
<evidence type="ECO:0000256" key="2">
    <source>
        <dbReference type="ARBA" id="ARBA00022475"/>
    </source>
</evidence>
<feature type="transmembrane region" description="Helical" evidence="7">
    <location>
        <begin position="522"/>
        <end position="542"/>
    </location>
</feature>
<evidence type="ECO:0000256" key="7">
    <source>
        <dbReference type="SAM" id="Phobius"/>
    </source>
</evidence>
<evidence type="ECO:0000256" key="6">
    <source>
        <dbReference type="SAM" id="MobiDB-lite"/>
    </source>
</evidence>
<dbReference type="NCBIfam" id="TIGR00360">
    <property type="entry name" value="ComEC_N-term"/>
    <property type="match status" value="1"/>
</dbReference>
<feature type="transmembrane region" description="Helical" evidence="7">
    <location>
        <begin position="484"/>
        <end position="510"/>
    </location>
</feature>
<evidence type="ECO:0000313" key="10">
    <source>
        <dbReference type="EMBL" id="MUP04646.1"/>
    </source>
</evidence>
<organism evidence="10 11">
    <name type="scientific">Agrobacterium vitis</name>
    <name type="common">Rhizobium vitis</name>
    <dbReference type="NCBI Taxonomy" id="373"/>
    <lineage>
        <taxon>Bacteria</taxon>
        <taxon>Pseudomonadati</taxon>
        <taxon>Pseudomonadota</taxon>
        <taxon>Alphaproteobacteria</taxon>
        <taxon>Hyphomicrobiales</taxon>
        <taxon>Rhizobiaceae</taxon>
        <taxon>Rhizobium/Agrobacterium group</taxon>
        <taxon>Agrobacterium</taxon>
    </lineage>
</organism>
<feature type="transmembrane region" description="Helical" evidence="7">
    <location>
        <begin position="581"/>
        <end position="599"/>
    </location>
</feature>
<dbReference type="GO" id="GO:0005886">
    <property type="term" value="C:plasma membrane"/>
    <property type="evidence" value="ECO:0007669"/>
    <property type="project" value="UniProtKB-SubCell"/>
</dbReference>
<protein>
    <submittedName>
        <fullName evidence="10">DUF4131 domain-containing protein</fullName>
    </submittedName>
</protein>
<dbReference type="InterPro" id="IPR025405">
    <property type="entry name" value="DUF4131"/>
</dbReference>
<gene>
    <name evidence="10" type="ORF">BBI04_007450</name>
</gene>
<dbReference type="RefSeq" id="WP_070164920.1">
    <property type="nucleotide sequence ID" value="NZ_CP118259.1"/>
</dbReference>
<dbReference type="InterPro" id="IPR004477">
    <property type="entry name" value="ComEC_N"/>
</dbReference>
<evidence type="ECO:0000313" key="11">
    <source>
        <dbReference type="Proteomes" id="UP000175993"/>
    </source>
</evidence>
<keyword evidence="4 7" id="KW-1133">Transmembrane helix</keyword>
<dbReference type="AlphaFoldDB" id="A0ABD6GD88"/>
<keyword evidence="5 7" id="KW-0472">Membrane</keyword>